<evidence type="ECO:0000313" key="1">
    <source>
        <dbReference type="EMBL" id="KIX11934.1"/>
    </source>
</evidence>
<dbReference type="InParanoid" id="A0A0D2J132"/>
<dbReference type="EMBL" id="AZAC01000037">
    <property type="protein sequence ID" value="KIX11934.1"/>
    <property type="molecule type" value="Genomic_DNA"/>
</dbReference>
<name>A0A0D2J132_9BACT</name>
<comment type="caution">
    <text evidence="1">The sequence shown here is derived from an EMBL/GenBank/DDBJ whole genome shotgun (WGS) entry which is preliminary data.</text>
</comment>
<proteinExistence type="predicted"/>
<evidence type="ECO:0000313" key="2">
    <source>
        <dbReference type="Proteomes" id="UP000032233"/>
    </source>
</evidence>
<gene>
    <name evidence="1" type="ORF">X474_21630</name>
</gene>
<sequence>MRLFFPWVEKTAFDFNKEAFAGLVISFFPFF</sequence>
<accession>A0A0D2J132</accession>
<protein>
    <submittedName>
        <fullName evidence="1">Uncharacterized protein</fullName>
    </submittedName>
</protein>
<organism evidence="1 2">
    <name type="scientific">Dethiosulfatarculus sandiegensis</name>
    <dbReference type="NCBI Taxonomy" id="1429043"/>
    <lineage>
        <taxon>Bacteria</taxon>
        <taxon>Pseudomonadati</taxon>
        <taxon>Thermodesulfobacteriota</taxon>
        <taxon>Desulfarculia</taxon>
        <taxon>Desulfarculales</taxon>
        <taxon>Desulfarculaceae</taxon>
        <taxon>Dethiosulfatarculus</taxon>
    </lineage>
</organism>
<dbReference type="Proteomes" id="UP000032233">
    <property type="component" value="Unassembled WGS sequence"/>
</dbReference>
<keyword evidence="2" id="KW-1185">Reference proteome</keyword>
<dbReference type="AlphaFoldDB" id="A0A0D2J132"/>
<reference evidence="1 2" key="1">
    <citation type="submission" date="2013-11" db="EMBL/GenBank/DDBJ databases">
        <title>Metagenomic analysis of a methanogenic consortium involved in long chain n-alkane degradation.</title>
        <authorList>
            <person name="Davidova I.A."/>
            <person name="Callaghan A.V."/>
            <person name="Wawrik B."/>
            <person name="Pruitt S."/>
            <person name="Marks C."/>
            <person name="Duncan K.E."/>
            <person name="Suflita J.M."/>
        </authorList>
    </citation>
    <scope>NUCLEOTIDE SEQUENCE [LARGE SCALE GENOMIC DNA]</scope>
    <source>
        <strain evidence="1 2">SPR</strain>
    </source>
</reference>